<keyword evidence="8 10" id="KW-0503">Monooxygenase</keyword>
<feature type="binding site" description="axial binding residue" evidence="9">
    <location>
        <position position="352"/>
    </location>
    <ligand>
        <name>heme</name>
        <dbReference type="ChEBI" id="CHEBI:30413"/>
    </ligand>
    <ligandPart>
        <name>Fe</name>
        <dbReference type="ChEBI" id="CHEBI:18248"/>
    </ligandPart>
</feature>
<evidence type="ECO:0000256" key="3">
    <source>
        <dbReference type="ARBA" id="ARBA00010617"/>
    </source>
</evidence>
<dbReference type="OrthoDB" id="2789670at2759"/>
<keyword evidence="4 9" id="KW-0349">Heme</keyword>
<evidence type="ECO:0000256" key="1">
    <source>
        <dbReference type="ARBA" id="ARBA00001971"/>
    </source>
</evidence>
<evidence type="ECO:0000256" key="2">
    <source>
        <dbReference type="ARBA" id="ARBA00005179"/>
    </source>
</evidence>
<keyword evidence="12" id="KW-1185">Reference proteome</keyword>
<evidence type="ECO:0000313" key="11">
    <source>
        <dbReference type="EMBL" id="TFK28471.1"/>
    </source>
</evidence>
<dbReference type="Pfam" id="PF00067">
    <property type="entry name" value="p450"/>
    <property type="match status" value="1"/>
</dbReference>
<dbReference type="InterPro" id="IPR001128">
    <property type="entry name" value="Cyt_P450"/>
</dbReference>
<evidence type="ECO:0000256" key="7">
    <source>
        <dbReference type="ARBA" id="ARBA00023004"/>
    </source>
</evidence>
<dbReference type="InterPro" id="IPR017972">
    <property type="entry name" value="Cyt_P450_CS"/>
</dbReference>
<evidence type="ECO:0000256" key="9">
    <source>
        <dbReference type="PIRSR" id="PIRSR602401-1"/>
    </source>
</evidence>
<sequence length="424" mass="47280">MLDERSAIYSCRPHSIMLSDLMGWGWVMSILPYGPRWKAQRKLFQQHFHPSKTATHQPYEQEQVHKLLERLLETPQDFLVHVRHIVGGLALGITYGRSVKSHNDPHLRVTEAAINAASYAGTPGAFLVDIFPPLRYLPEWLPGAGFKRKARAWKSLMEEMRDRPFHDLEAKLAAGVSPRPSFVSAALGGMDLSQGVSLQRQVVRDTAGMVFAAAADTTTASIEYFFLAMILYPQVQRRAQQELDRVLQGRLPDVKDQPDLPYITAIAKEVLRWRPATPIGVPHMSTGDDVFRGYFIPKGTIIVANAWSMLHNEDMYPNPELFIPERYVKDGAIDPLVLDPATIAFGFGRRTCAGSHIAESLLWLTIASVLSMFEISKPLDENGRPVDVTAEYGSGIIAHSPPFACTVVPRCTDAKETIKALQLV</sequence>
<organism evidence="11 12">
    <name type="scientific">Coprinopsis marcescibilis</name>
    <name type="common">Agaric fungus</name>
    <name type="synonym">Psathyrella marcescibilis</name>
    <dbReference type="NCBI Taxonomy" id="230819"/>
    <lineage>
        <taxon>Eukaryota</taxon>
        <taxon>Fungi</taxon>
        <taxon>Dikarya</taxon>
        <taxon>Basidiomycota</taxon>
        <taxon>Agaricomycotina</taxon>
        <taxon>Agaricomycetes</taxon>
        <taxon>Agaricomycetidae</taxon>
        <taxon>Agaricales</taxon>
        <taxon>Agaricineae</taxon>
        <taxon>Psathyrellaceae</taxon>
        <taxon>Coprinopsis</taxon>
    </lineage>
</organism>
<dbReference type="InterPro" id="IPR002401">
    <property type="entry name" value="Cyt_P450_E_grp-I"/>
</dbReference>
<dbReference type="SUPFAM" id="SSF48264">
    <property type="entry name" value="Cytochrome P450"/>
    <property type="match status" value="1"/>
</dbReference>
<dbReference type="GO" id="GO:0016705">
    <property type="term" value="F:oxidoreductase activity, acting on paired donors, with incorporation or reduction of molecular oxygen"/>
    <property type="evidence" value="ECO:0007669"/>
    <property type="project" value="InterPro"/>
</dbReference>
<dbReference type="InterPro" id="IPR036396">
    <property type="entry name" value="Cyt_P450_sf"/>
</dbReference>
<dbReference type="PRINTS" id="PR00385">
    <property type="entry name" value="P450"/>
</dbReference>
<dbReference type="PANTHER" id="PTHR46300">
    <property type="entry name" value="P450, PUTATIVE (EUROFUNG)-RELATED-RELATED"/>
    <property type="match status" value="1"/>
</dbReference>
<keyword evidence="6 10" id="KW-0560">Oxidoreductase</keyword>
<dbReference type="GO" id="GO:0020037">
    <property type="term" value="F:heme binding"/>
    <property type="evidence" value="ECO:0007669"/>
    <property type="project" value="InterPro"/>
</dbReference>
<keyword evidence="7 9" id="KW-0408">Iron</keyword>
<dbReference type="PANTHER" id="PTHR46300:SF7">
    <property type="entry name" value="P450, PUTATIVE (EUROFUNG)-RELATED"/>
    <property type="match status" value="1"/>
</dbReference>
<dbReference type="PRINTS" id="PR00463">
    <property type="entry name" value="EP450I"/>
</dbReference>
<comment type="cofactor">
    <cofactor evidence="1 9">
        <name>heme</name>
        <dbReference type="ChEBI" id="CHEBI:30413"/>
    </cofactor>
</comment>
<dbReference type="AlphaFoldDB" id="A0A5C3LIS4"/>
<dbReference type="GO" id="GO:0004497">
    <property type="term" value="F:monooxygenase activity"/>
    <property type="evidence" value="ECO:0007669"/>
    <property type="project" value="UniProtKB-KW"/>
</dbReference>
<accession>A0A5C3LIS4</accession>
<dbReference type="Gene3D" id="1.10.630.10">
    <property type="entry name" value="Cytochrome P450"/>
    <property type="match status" value="1"/>
</dbReference>
<evidence type="ECO:0000256" key="5">
    <source>
        <dbReference type="ARBA" id="ARBA00022723"/>
    </source>
</evidence>
<evidence type="ECO:0000313" key="12">
    <source>
        <dbReference type="Proteomes" id="UP000307440"/>
    </source>
</evidence>
<dbReference type="PROSITE" id="PS00086">
    <property type="entry name" value="CYTOCHROME_P450"/>
    <property type="match status" value="1"/>
</dbReference>
<dbReference type="GO" id="GO:0005506">
    <property type="term" value="F:iron ion binding"/>
    <property type="evidence" value="ECO:0007669"/>
    <property type="project" value="InterPro"/>
</dbReference>
<gene>
    <name evidence="11" type="ORF">FA15DRAFT_611899</name>
</gene>
<evidence type="ECO:0000256" key="4">
    <source>
        <dbReference type="ARBA" id="ARBA00022617"/>
    </source>
</evidence>
<dbReference type="STRING" id="230819.A0A5C3LIS4"/>
<dbReference type="Proteomes" id="UP000307440">
    <property type="component" value="Unassembled WGS sequence"/>
</dbReference>
<protein>
    <submittedName>
        <fullName evidence="11">Cytochrome P450</fullName>
    </submittedName>
</protein>
<name>A0A5C3LIS4_COPMA</name>
<comment type="pathway">
    <text evidence="2">Secondary metabolite biosynthesis.</text>
</comment>
<evidence type="ECO:0000256" key="6">
    <source>
        <dbReference type="ARBA" id="ARBA00023002"/>
    </source>
</evidence>
<dbReference type="EMBL" id="ML210155">
    <property type="protein sequence ID" value="TFK28471.1"/>
    <property type="molecule type" value="Genomic_DNA"/>
</dbReference>
<comment type="similarity">
    <text evidence="3 10">Belongs to the cytochrome P450 family.</text>
</comment>
<proteinExistence type="inferred from homology"/>
<dbReference type="InterPro" id="IPR050364">
    <property type="entry name" value="Cytochrome_P450_fung"/>
</dbReference>
<dbReference type="CDD" id="cd11065">
    <property type="entry name" value="CYP64-like"/>
    <property type="match status" value="1"/>
</dbReference>
<keyword evidence="5 9" id="KW-0479">Metal-binding</keyword>
<evidence type="ECO:0000256" key="8">
    <source>
        <dbReference type="ARBA" id="ARBA00023033"/>
    </source>
</evidence>
<reference evidence="11 12" key="1">
    <citation type="journal article" date="2019" name="Nat. Ecol. Evol.">
        <title>Megaphylogeny resolves global patterns of mushroom evolution.</title>
        <authorList>
            <person name="Varga T."/>
            <person name="Krizsan K."/>
            <person name="Foldi C."/>
            <person name="Dima B."/>
            <person name="Sanchez-Garcia M."/>
            <person name="Sanchez-Ramirez S."/>
            <person name="Szollosi G.J."/>
            <person name="Szarkandi J.G."/>
            <person name="Papp V."/>
            <person name="Albert L."/>
            <person name="Andreopoulos W."/>
            <person name="Angelini C."/>
            <person name="Antonin V."/>
            <person name="Barry K.W."/>
            <person name="Bougher N.L."/>
            <person name="Buchanan P."/>
            <person name="Buyck B."/>
            <person name="Bense V."/>
            <person name="Catcheside P."/>
            <person name="Chovatia M."/>
            <person name="Cooper J."/>
            <person name="Damon W."/>
            <person name="Desjardin D."/>
            <person name="Finy P."/>
            <person name="Geml J."/>
            <person name="Haridas S."/>
            <person name="Hughes K."/>
            <person name="Justo A."/>
            <person name="Karasinski D."/>
            <person name="Kautmanova I."/>
            <person name="Kiss B."/>
            <person name="Kocsube S."/>
            <person name="Kotiranta H."/>
            <person name="LaButti K.M."/>
            <person name="Lechner B.E."/>
            <person name="Liimatainen K."/>
            <person name="Lipzen A."/>
            <person name="Lukacs Z."/>
            <person name="Mihaltcheva S."/>
            <person name="Morgado L.N."/>
            <person name="Niskanen T."/>
            <person name="Noordeloos M.E."/>
            <person name="Ohm R.A."/>
            <person name="Ortiz-Santana B."/>
            <person name="Ovrebo C."/>
            <person name="Racz N."/>
            <person name="Riley R."/>
            <person name="Savchenko A."/>
            <person name="Shiryaev A."/>
            <person name="Soop K."/>
            <person name="Spirin V."/>
            <person name="Szebenyi C."/>
            <person name="Tomsovsky M."/>
            <person name="Tulloss R.E."/>
            <person name="Uehling J."/>
            <person name="Grigoriev I.V."/>
            <person name="Vagvolgyi C."/>
            <person name="Papp T."/>
            <person name="Martin F.M."/>
            <person name="Miettinen O."/>
            <person name="Hibbett D.S."/>
            <person name="Nagy L.G."/>
        </authorList>
    </citation>
    <scope>NUCLEOTIDE SEQUENCE [LARGE SCALE GENOMIC DNA]</scope>
    <source>
        <strain evidence="11 12">CBS 121175</strain>
    </source>
</reference>
<evidence type="ECO:0000256" key="10">
    <source>
        <dbReference type="RuleBase" id="RU000461"/>
    </source>
</evidence>